<keyword evidence="2" id="KW-1185">Reference proteome</keyword>
<evidence type="ECO:0000313" key="2">
    <source>
        <dbReference type="Proteomes" id="UP000557566"/>
    </source>
</evidence>
<gene>
    <name evidence="1" type="ORF">G6O67_001790</name>
</gene>
<reference evidence="1 2" key="1">
    <citation type="journal article" date="2020" name="Genome Biol. Evol.">
        <title>A new high-quality draft genome assembly of the Chinese cordyceps Ophiocordyceps sinensis.</title>
        <authorList>
            <person name="Shu R."/>
            <person name="Zhang J."/>
            <person name="Meng Q."/>
            <person name="Zhang H."/>
            <person name="Zhou G."/>
            <person name="Li M."/>
            <person name="Wu P."/>
            <person name="Zhao Y."/>
            <person name="Chen C."/>
            <person name="Qin Q."/>
        </authorList>
    </citation>
    <scope>NUCLEOTIDE SEQUENCE [LARGE SCALE GENOMIC DNA]</scope>
    <source>
        <strain evidence="1 2">IOZ07</strain>
    </source>
</reference>
<dbReference type="OrthoDB" id="5214950at2759"/>
<sequence length="86" mass="9562">MVLHPIPRVRTDAQGTLDPRKMCTEHTATCRVCGKKYLIYVAFCHDYHPPLVVCPYGITDACMEMKDGLCPSPACPNSLRGGCYIM</sequence>
<organism evidence="1 2">
    <name type="scientific">Ophiocordyceps sinensis</name>
    <dbReference type="NCBI Taxonomy" id="72228"/>
    <lineage>
        <taxon>Eukaryota</taxon>
        <taxon>Fungi</taxon>
        <taxon>Dikarya</taxon>
        <taxon>Ascomycota</taxon>
        <taxon>Pezizomycotina</taxon>
        <taxon>Sordariomycetes</taxon>
        <taxon>Hypocreomycetidae</taxon>
        <taxon>Hypocreales</taxon>
        <taxon>Ophiocordycipitaceae</taxon>
        <taxon>Ophiocordyceps</taxon>
    </lineage>
</organism>
<comment type="caution">
    <text evidence="1">The sequence shown here is derived from an EMBL/GenBank/DDBJ whole genome shotgun (WGS) entry which is preliminary data.</text>
</comment>
<proteinExistence type="predicted"/>
<protein>
    <submittedName>
        <fullName evidence="1">Uncharacterized protein</fullName>
    </submittedName>
</protein>
<dbReference type="AlphaFoldDB" id="A0A8H4PSY7"/>
<accession>A0A8H4PSY7</accession>
<name>A0A8H4PSY7_9HYPO</name>
<dbReference type="EMBL" id="JAAVMX010000003">
    <property type="protein sequence ID" value="KAF4509850.1"/>
    <property type="molecule type" value="Genomic_DNA"/>
</dbReference>
<dbReference type="Proteomes" id="UP000557566">
    <property type="component" value="Unassembled WGS sequence"/>
</dbReference>
<evidence type="ECO:0000313" key="1">
    <source>
        <dbReference type="EMBL" id="KAF4509850.1"/>
    </source>
</evidence>